<organism evidence="3 4">
    <name type="scientific">Coemansia spiralis</name>
    <dbReference type="NCBI Taxonomy" id="417178"/>
    <lineage>
        <taxon>Eukaryota</taxon>
        <taxon>Fungi</taxon>
        <taxon>Fungi incertae sedis</taxon>
        <taxon>Zoopagomycota</taxon>
        <taxon>Kickxellomycotina</taxon>
        <taxon>Kickxellomycetes</taxon>
        <taxon>Kickxellales</taxon>
        <taxon>Kickxellaceae</taxon>
        <taxon>Coemansia</taxon>
    </lineage>
</organism>
<feature type="compositionally biased region" description="Basic and acidic residues" evidence="2">
    <location>
        <begin position="151"/>
        <end position="175"/>
    </location>
</feature>
<dbReference type="OrthoDB" id="9932926at2759"/>
<comment type="similarity">
    <text evidence="1">Belongs to the SH3BGR family.</text>
</comment>
<reference evidence="3" key="1">
    <citation type="submission" date="2022-07" db="EMBL/GenBank/DDBJ databases">
        <title>Phylogenomic reconstructions and comparative analyses of Kickxellomycotina fungi.</title>
        <authorList>
            <person name="Reynolds N.K."/>
            <person name="Stajich J.E."/>
            <person name="Barry K."/>
            <person name="Grigoriev I.V."/>
            <person name="Crous P."/>
            <person name="Smith M.E."/>
        </authorList>
    </citation>
    <scope>NUCLEOTIDE SEQUENCE</scope>
    <source>
        <strain evidence="3">NRRL 3115</strain>
    </source>
</reference>
<proteinExistence type="inferred from homology"/>
<evidence type="ECO:0000313" key="3">
    <source>
        <dbReference type="EMBL" id="KAJ2681199.1"/>
    </source>
</evidence>
<feature type="compositionally biased region" description="Acidic residues" evidence="2">
    <location>
        <begin position="215"/>
        <end position="231"/>
    </location>
</feature>
<dbReference type="InterPro" id="IPR006993">
    <property type="entry name" value="Glut_rich_SH3-bd"/>
</dbReference>
<feature type="compositionally biased region" description="Basic and acidic residues" evidence="2">
    <location>
        <begin position="76"/>
        <end position="91"/>
    </location>
</feature>
<evidence type="ECO:0000313" key="4">
    <source>
        <dbReference type="Proteomes" id="UP001151518"/>
    </source>
</evidence>
<feature type="region of interest" description="Disordered" evidence="2">
    <location>
        <begin position="1"/>
        <end position="235"/>
    </location>
</feature>
<dbReference type="InterPro" id="IPR051033">
    <property type="entry name" value="SH3BGR"/>
</dbReference>
<dbReference type="PANTHER" id="PTHR12232">
    <property type="entry name" value="SH3 DOMAIN-BINDING GLUTAMIC ACID-RICH-LIKE PROTEIN"/>
    <property type="match status" value="1"/>
</dbReference>
<dbReference type="PANTHER" id="PTHR12232:SF0">
    <property type="entry name" value="THIOREDOXIN DOMAIN-CONTAINING PROTEIN"/>
    <property type="match status" value="1"/>
</dbReference>
<feature type="compositionally biased region" description="Basic and acidic residues" evidence="2">
    <location>
        <begin position="118"/>
        <end position="133"/>
    </location>
</feature>
<feature type="compositionally biased region" description="Polar residues" evidence="2">
    <location>
        <begin position="96"/>
        <end position="117"/>
    </location>
</feature>
<evidence type="ECO:0008006" key="5">
    <source>
        <dbReference type="Google" id="ProtNLM"/>
    </source>
</evidence>
<dbReference type="PROSITE" id="PS51354">
    <property type="entry name" value="GLUTAREDOXIN_2"/>
    <property type="match status" value="1"/>
</dbReference>
<feature type="compositionally biased region" description="Low complexity" evidence="2">
    <location>
        <begin position="60"/>
        <end position="73"/>
    </location>
</feature>
<dbReference type="SUPFAM" id="SSF52833">
    <property type="entry name" value="Thioredoxin-like"/>
    <property type="match status" value="1"/>
</dbReference>
<gene>
    <name evidence="3" type="ORF">GGI25_000154</name>
</gene>
<dbReference type="Pfam" id="PF04908">
    <property type="entry name" value="SH3BGR"/>
    <property type="match status" value="1"/>
</dbReference>
<evidence type="ECO:0000256" key="1">
    <source>
        <dbReference type="ARBA" id="ARBA00007764"/>
    </source>
</evidence>
<dbReference type="GO" id="GO:0005737">
    <property type="term" value="C:cytoplasm"/>
    <property type="evidence" value="ECO:0007669"/>
    <property type="project" value="TreeGrafter"/>
</dbReference>
<name>A0A9W8GDB9_9FUNG</name>
<dbReference type="InterPro" id="IPR036249">
    <property type="entry name" value="Thioredoxin-like_sf"/>
</dbReference>
<evidence type="ECO:0000256" key="2">
    <source>
        <dbReference type="SAM" id="MobiDB-lite"/>
    </source>
</evidence>
<sequence>MSAPQESIQAHPNPAADEKVPTTVLTHNTKASDEVTSVADEKIAVSKPPTESTADNKIDAAIPAPEAEIPEAITENADKKKEDSLITRSDDADVSTVASENTITKVPSSTSLGNAGDNTKEVTVTEKPVDHASDPVPPAVVTDEQTIDSTLEDRAEEKAAIDEEQRVEANQKKLTEPVVDSVTSATAETHGEAQGTEPEVQKGAPAPATTKVTEEGEEKDDAGDEDDEEVEIEKPRVQIYGSTVSGNRIYKKQAKELFIMLEANEIDFEFICIAADEKAKSYMRRKALGNMTIPQIHVDGEFKGLYEDAFNANEIDELYEWLGLDEEPFEY</sequence>
<protein>
    <recommendedName>
        <fullName evidence="5">Glutaredoxin domain-containing protein</fullName>
    </recommendedName>
</protein>
<dbReference type="Proteomes" id="UP001151518">
    <property type="component" value="Unassembled WGS sequence"/>
</dbReference>
<accession>A0A9W8GDB9</accession>
<dbReference type="EMBL" id="JANBTW010000001">
    <property type="protein sequence ID" value="KAJ2681199.1"/>
    <property type="molecule type" value="Genomic_DNA"/>
</dbReference>
<comment type="caution">
    <text evidence="3">The sequence shown here is derived from an EMBL/GenBank/DDBJ whole genome shotgun (WGS) entry which is preliminary data.</text>
</comment>
<dbReference type="Gene3D" id="3.40.30.10">
    <property type="entry name" value="Glutaredoxin"/>
    <property type="match status" value="1"/>
</dbReference>
<feature type="compositionally biased region" description="Polar residues" evidence="2">
    <location>
        <begin position="1"/>
        <end position="10"/>
    </location>
</feature>
<dbReference type="AlphaFoldDB" id="A0A9W8GDB9"/>